<evidence type="ECO:0000313" key="11">
    <source>
        <dbReference type="EMBL" id="PZX64455.1"/>
    </source>
</evidence>
<name>A0A2W7SNB5_9BACT</name>
<dbReference type="Pfam" id="PF00970">
    <property type="entry name" value="FAD_binding_6"/>
    <property type="match status" value="1"/>
</dbReference>
<dbReference type="SUPFAM" id="SSF52343">
    <property type="entry name" value="Ferredoxin reductase-like, C-terminal NADP-linked domain"/>
    <property type="match status" value="1"/>
</dbReference>
<dbReference type="InterPro" id="IPR001041">
    <property type="entry name" value="2Fe-2S_ferredoxin-type"/>
</dbReference>
<dbReference type="PRINTS" id="PR00406">
    <property type="entry name" value="CYTB5RDTASE"/>
</dbReference>
<organism evidence="11 12">
    <name type="scientific">Hydrotalea sandarakina</name>
    <dbReference type="NCBI Taxonomy" id="1004304"/>
    <lineage>
        <taxon>Bacteria</taxon>
        <taxon>Pseudomonadati</taxon>
        <taxon>Bacteroidota</taxon>
        <taxon>Chitinophagia</taxon>
        <taxon>Chitinophagales</taxon>
        <taxon>Chitinophagaceae</taxon>
        <taxon>Hydrotalea</taxon>
    </lineage>
</organism>
<protein>
    <submittedName>
        <fullName evidence="11">Ring-1,2-phenylacetyl-CoA epoxidase subunit PaaE</fullName>
    </submittedName>
</protein>
<evidence type="ECO:0000259" key="9">
    <source>
        <dbReference type="PROSITE" id="PS51085"/>
    </source>
</evidence>
<dbReference type="Proteomes" id="UP000249720">
    <property type="component" value="Unassembled WGS sequence"/>
</dbReference>
<evidence type="ECO:0000256" key="8">
    <source>
        <dbReference type="ARBA" id="ARBA00023014"/>
    </source>
</evidence>
<dbReference type="InterPro" id="IPR006058">
    <property type="entry name" value="2Fe2S_fd_BS"/>
</dbReference>
<keyword evidence="8" id="KW-0411">Iron-sulfur</keyword>
<dbReference type="Gene3D" id="2.40.30.10">
    <property type="entry name" value="Translation factors"/>
    <property type="match status" value="1"/>
</dbReference>
<dbReference type="InterPro" id="IPR017927">
    <property type="entry name" value="FAD-bd_FR_type"/>
</dbReference>
<dbReference type="PROSITE" id="PS51085">
    <property type="entry name" value="2FE2S_FER_2"/>
    <property type="match status" value="1"/>
</dbReference>
<dbReference type="Pfam" id="PF00175">
    <property type="entry name" value="NAD_binding_1"/>
    <property type="match status" value="1"/>
</dbReference>
<dbReference type="CDD" id="cd06214">
    <property type="entry name" value="PA_degradation_oxidoreductase_like"/>
    <property type="match status" value="1"/>
</dbReference>
<keyword evidence="7" id="KW-0408">Iron</keyword>
<dbReference type="GO" id="GO:0010124">
    <property type="term" value="P:phenylacetate catabolic process"/>
    <property type="evidence" value="ECO:0007669"/>
    <property type="project" value="InterPro"/>
</dbReference>
<dbReference type="InterPro" id="IPR050415">
    <property type="entry name" value="MRET"/>
</dbReference>
<feature type="domain" description="2Fe-2S ferredoxin-type" evidence="9">
    <location>
        <begin position="265"/>
        <end position="356"/>
    </location>
</feature>
<proteinExistence type="predicted"/>
<dbReference type="GO" id="GO:0016491">
    <property type="term" value="F:oxidoreductase activity"/>
    <property type="evidence" value="ECO:0007669"/>
    <property type="project" value="UniProtKB-KW"/>
</dbReference>
<dbReference type="GO" id="GO:0050660">
    <property type="term" value="F:flavin adenine dinucleotide binding"/>
    <property type="evidence" value="ECO:0007669"/>
    <property type="project" value="TreeGrafter"/>
</dbReference>
<keyword evidence="3" id="KW-0001">2Fe-2S</keyword>
<dbReference type="InterPro" id="IPR036010">
    <property type="entry name" value="2Fe-2S_ferredoxin-like_sf"/>
</dbReference>
<sequence length="356" mass="39700">MAQFYPLQVNEVYHDTDSAVVIGFDVPIELRNEFAYHAGQYINIRTWINGEEVRRTYSLCSAPKDQRWRIGVKVLPDGVFSNYAFHQLKPGDTLDVMPPMGKFFSPLNPQQKKHYIAFAAGSGITPILAIITETLYIEPASTFTLVYGNKTKADMMFKEELEALKNCYMQRFMLIPLFSREKVEMPLNEGRINASKCAALSKQVVPLNADEYFICGPSDMITEVKDFLLEQQIPESRIHFELFTSINAQPRTAATQVATSATDNHAITLQLDGHVFHFSMSGNGTSILDAALQQGINAPYACKGGVCSTCRAKLLKGKVNMDANFALEPDEVEAGFILTCQSHPVSDEVSVDYDVK</sequence>
<feature type="domain" description="FAD-binding FR-type" evidence="10">
    <location>
        <begin position="2"/>
        <end position="106"/>
    </location>
</feature>
<dbReference type="PROSITE" id="PS51384">
    <property type="entry name" value="FAD_FR"/>
    <property type="match status" value="1"/>
</dbReference>
<dbReference type="InterPro" id="IPR039261">
    <property type="entry name" value="FNR_nucleotide-bd"/>
</dbReference>
<dbReference type="InterPro" id="IPR011884">
    <property type="entry name" value="PaaE"/>
</dbReference>
<dbReference type="GO" id="GO:0051537">
    <property type="term" value="F:2 iron, 2 sulfur cluster binding"/>
    <property type="evidence" value="ECO:0007669"/>
    <property type="project" value="UniProtKB-KW"/>
</dbReference>
<evidence type="ECO:0000259" key="10">
    <source>
        <dbReference type="PROSITE" id="PS51384"/>
    </source>
</evidence>
<evidence type="ECO:0000256" key="3">
    <source>
        <dbReference type="ARBA" id="ARBA00022714"/>
    </source>
</evidence>
<reference evidence="11 12" key="1">
    <citation type="submission" date="2018-06" db="EMBL/GenBank/DDBJ databases">
        <title>Genomic Encyclopedia of Archaeal and Bacterial Type Strains, Phase II (KMG-II): from individual species to whole genera.</title>
        <authorList>
            <person name="Goeker M."/>
        </authorList>
    </citation>
    <scope>NUCLEOTIDE SEQUENCE [LARGE SCALE GENOMIC DNA]</scope>
    <source>
        <strain evidence="11 12">DSM 23241</strain>
    </source>
</reference>
<evidence type="ECO:0000313" key="12">
    <source>
        <dbReference type="Proteomes" id="UP000249720"/>
    </source>
</evidence>
<keyword evidence="6" id="KW-0560">Oxidoreductase</keyword>
<keyword evidence="12" id="KW-1185">Reference proteome</keyword>
<dbReference type="Gene3D" id="3.40.50.80">
    <property type="entry name" value="Nucleotide-binding domain of ferredoxin-NADP reductase (FNR) module"/>
    <property type="match status" value="1"/>
</dbReference>
<dbReference type="PANTHER" id="PTHR47354">
    <property type="entry name" value="NADH OXIDOREDUCTASE HCR"/>
    <property type="match status" value="1"/>
</dbReference>
<dbReference type="GO" id="GO:0046872">
    <property type="term" value="F:metal ion binding"/>
    <property type="evidence" value="ECO:0007669"/>
    <property type="project" value="UniProtKB-KW"/>
</dbReference>
<dbReference type="Pfam" id="PF00111">
    <property type="entry name" value="Fer2"/>
    <property type="match status" value="1"/>
</dbReference>
<keyword evidence="5" id="KW-0274">FAD</keyword>
<evidence type="ECO:0000256" key="2">
    <source>
        <dbReference type="ARBA" id="ARBA00022630"/>
    </source>
</evidence>
<accession>A0A2W7SNB5</accession>
<dbReference type="PROSITE" id="PS00197">
    <property type="entry name" value="2FE2S_FER_1"/>
    <property type="match status" value="1"/>
</dbReference>
<evidence type="ECO:0000256" key="1">
    <source>
        <dbReference type="ARBA" id="ARBA00001974"/>
    </source>
</evidence>
<dbReference type="AlphaFoldDB" id="A0A2W7SNB5"/>
<dbReference type="SUPFAM" id="SSF54292">
    <property type="entry name" value="2Fe-2S ferredoxin-like"/>
    <property type="match status" value="1"/>
</dbReference>
<dbReference type="InterPro" id="IPR008333">
    <property type="entry name" value="Cbr1-like_FAD-bd_dom"/>
</dbReference>
<dbReference type="PANTHER" id="PTHR47354:SF8">
    <property type="entry name" value="1,2-PHENYLACETYL-COA EPOXIDASE, SUBUNIT E"/>
    <property type="match status" value="1"/>
</dbReference>
<comment type="cofactor">
    <cofactor evidence="1">
        <name>FAD</name>
        <dbReference type="ChEBI" id="CHEBI:57692"/>
    </cofactor>
</comment>
<dbReference type="InterPro" id="IPR001709">
    <property type="entry name" value="Flavoprot_Pyr_Nucl_cyt_Rdtase"/>
</dbReference>
<evidence type="ECO:0000256" key="5">
    <source>
        <dbReference type="ARBA" id="ARBA00022827"/>
    </source>
</evidence>
<dbReference type="NCBIfam" id="TIGR02160">
    <property type="entry name" value="PA_CoA_Oxy5"/>
    <property type="match status" value="1"/>
</dbReference>
<dbReference type="PRINTS" id="PR00371">
    <property type="entry name" value="FPNCR"/>
</dbReference>
<evidence type="ECO:0000256" key="6">
    <source>
        <dbReference type="ARBA" id="ARBA00023002"/>
    </source>
</evidence>
<dbReference type="Gene3D" id="3.10.20.30">
    <property type="match status" value="1"/>
</dbReference>
<keyword evidence="4" id="KW-0479">Metal-binding</keyword>
<dbReference type="InterPro" id="IPR017938">
    <property type="entry name" value="Riboflavin_synthase-like_b-brl"/>
</dbReference>
<dbReference type="EMBL" id="QKZV01000002">
    <property type="protein sequence ID" value="PZX64455.1"/>
    <property type="molecule type" value="Genomic_DNA"/>
</dbReference>
<dbReference type="InterPro" id="IPR012675">
    <property type="entry name" value="Beta-grasp_dom_sf"/>
</dbReference>
<dbReference type="RefSeq" id="WP_170120363.1">
    <property type="nucleotide sequence ID" value="NZ_QKZV01000002.1"/>
</dbReference>
<keyword evidence="2" id="KW-0285">Flavoprotein</keyword>
<dbReference type="SUPFAM" id="SSF63380">
    <property type="entry name" value="Riboflavin synthase domain-like"/>
    <property type="match status" value="1"/>
</dbReference>
<gene>
    <name evidence="11" type="ORF">LX80_00651</name>
</gene>
<evidence type="ECO:0000256" key="4">
    <source>
        <dbReference type="ARBA" id="ARBA00022723"/>
    </source>
</evidence>
<comment type="caution">
    <text evidence="11">The sequence shown here is derived from an EMBL/GenBank/DDBJ whole genome shotgun (WGS) entry which is preliminary data.</text>
</comment>
<dbReference type="CDD" id="cd00207">
    <property type="entry name" value="fer2"/>
    <property type="match status" value="1"/>
</dbReference>
<dbReference type="InterPro" id="IPR001433">
    <property type="entry name" value="OxRdtase_FAD/NAD-bd"/>
</dbReference>
<evidence type="ECO:0000256" key="7">
    <source>
        <dbReference type="ARBA" id="ARBA00023004"/>
    </source>
</evidence>